<comment type="caution">
    <text evidence="1">The sequence shown here is derived from an EMBL/GenBank/DDBJ whole genome shotgun (WGS) entry which is preliminary data.</text>
</comment>
<gene>
    <name evidence="1" type="ORF">LCGC14_1898220</name>
</gene>
<sequence length="109" mass="13142">MKKNSNWHKVKNIWNKPFSKQTLKERFRLFRFIIEGDNKYGNSVGEGLAEIVQFILFDLLEGKITRKKALENIENEMISLEPDLENNRNTIGRELIKEYWKKQKELWEN</sequence>
<accession>A0A0F9FXM1</accession>
<dbReference type="AlphaFoldDB" id="A0A0F9FXM1"/>
<proteinExistence type="predicted"/>
<dbReference type="EMBL" id="LAZR01019827">
    <property type="protein sequence ID" value="KKL91083.1"/>
    <property type="molecule type" value="Genomic_DNA"/>
</dbReference>
<reference evidence="1" key="1">
    <citation type="journal article" date="2015" name="Nature">
        <title>Complex archaea that bridge the gap between prokaryotes and eukaryotes.</title>
        <authorList>
            <person name="Spang A."/>
            <person name="Saw J.H."/>
            <person name="Jorgensen S.L."/>
            <person name="Zaremba-Niedzwiedzka K."/>
            <person name="Martijn J."/>
            <person name="Lind A.E."/>
            <person name="van Eijk R."/>
            <person name="Schleper C."/>
            <person name="Guy L."/>
            <person name="Ettema T.J."/>
        </authorList>
    </citation>
    <scope>NUCLEOTIDE SEQUENCE</scope>
</reference>
<evidence type="ECO:0000313" key="1">
    <source>
        <dbReference type="EMBL" id="KKL91083.1"/>
    </source>
</evidence>
<name>A0A0F9FXM1_9ZZZZ</name>
<protein>
    <submittedName>
        <fullName evidence="1">Uncharacterized protein</fullName>
    </submittedName>
</protein>
<organism evidence="1">
    <name type="scientific">marine sediment metagenome</name>
    <dbReference type="NCBI Taxonomy" id="412755"/>
    <lineage>
        <taxon>unclassified sequences</taxon>
        <taxon>metagenomes</taxon>
        <taxon>ecological metagenomes</taxon>
    </lineage>
</organism>